<accession>A0ABR1YS43</accession>
<evidence type="ECO:0000259" key="1">
    <source>
        <dbReference type="Pfam" id="PF00646"/>
    </source>
</evidence>
<dbReference type="Proteomes" id="UP001492380">
    <property type="component" value="Unassembled WGS sequence"/>
</dbReference>
<dbReference type="EMBL" id="JBBWRZ010000004">
    <property type="protein sequence ID" value="KAK8237805.1"/>
    <property type="molecule type" value="Genomic_DNA"/>
</dbReference>
<comment type="caution">
    <text evidence="2">The sequence shown here is derived from an EMBL/GenBank/DDBJ whole genome shotgun (WGS) entry which is preliminary data.</text>
</comment>
<dbReference type="SUPFAM" id="SSF81383">
    <property type="entry name" value="F-box domain"/>
    <property type="match status" value="1"/>
</dbReference>
<feature type="domain" description="F-box" evidence="1">
    <location>
        <begin position="17"/>
        <end position="50"/>
    </location>
</feature>
<organism evidence="2 3">
    <name type="scientific">Phyllosticta capitalensis</name>
    <dbReference type="NCBI Taxonomy" id="121624"/>
    <lineage>
        <taxon>Eukaryota</taxon>
        <taxon>Fungi</taxon>
        <taxon>Dikarya</taxon>
        <taxon>Ascomycota</taxon>
        <taxon>Pezizomycotina</taxon>
        <taxon>Dothideomycetes</taxon>
        <taxon>Dothideomycetes incertae sedis</taxon>
        <taxon>Botryosphaeriales</taxon>
        <taxon>Phyllostictaceae</taxon>
        <taxon>Phyllosticta</taxon>
    </lineage>
</organism>
<keyword evidence="3" id="KW-1185">Reference proteome</keyword>
<name>A0ABR1YS43_9PEZI</name>
<proteinExistence type="predicted"/>
<dbReference type="InterPro" id="IPR001810">
    <property type="entry name" value="F-box_dom"/>
</dbReference>
<gene>
    <name evidence="2" type="ORF">HDK90DRAFT_481556</name>
</gene>
<dbReference type="Pfam" id="PF00646">
    <property type="entry name" value="F-box"/>
    <property type="match status" value="1"/>
</dbReference>
<protein>
    <recommendedName>
        <fullName evidence="1">F-box domain-containing protein</fullName>
    </recommendedName>
</protein>
<sequence length="234" mass="27179">MDENASHPATELGMFGRLPVELRLEILNRLDYGSAIFLAATNKYWRYQVDPVALVSQYWKAVFVTQAELFNQHNHGRTKARVTQPGSSYMLWADWDANEGFGCRNGFCIKKNSEFSIDEKPPRRKDNLRSSPGFCNECVKELSEHKVYSHGPRARVIERAGTYDTPRQDFVWYCEVCEERDKSILKHSFGRAGCQVCHLCVQNLRSLYCSKCGHELIPSENSRYYLIRHNRRNM</sequence>
<dbReference type="InterPro" id="IPR036047">
    <property type="entry name" value="F-box-like_dom_sf"/>
</dbReference>
<evidence type="ECO:0000313" key="2">
    <source>
        <dbReference type="EMBL" id="KAK8237805.1"/>
    </source>
</evidence>
<reference evidence="2 3" key="1">
    <citation type="submission" date="2024-04" db="EMBL/GenBank/DDBJ databases">
        <title>Phyllosticta paracitricarpa is synonymous to the EU quarantine fungus P. citricarpa based on phylogenomic analyses.</title>
        <authorList>
            <consortium name="Lawrence Berkeley National Laboratory"/>
            <person name="Van Ingen-Buijs V.A."/>
            <person name="Van Westerhoven A.C."/>
            <person name="Haridas S."/>
            <person name="Skiadas P."/>
            <person name="Martin F."/>
            <person name="Groenewald J.Z."/>
            <person name="Crous P.W."/>
            <person name="Seidl M.F."/>
        </authorList>
    </citation>
    <scope>NUCLEOTIDE SEQUENCE [LARGE SCALE GENOMIC DNA]</scope>
    <source>
        <strain evidence="2 3">CBS 123374</strain>
    </source>
</reference>
<evidence type="ECO:0000313" key="3">
    <source>
        <dbReference type="Proteomes" id="UP001492380"/>
    </source>
</evidence>